<gene>
    <name evidence="2" type="ORF">AVDCRST_MAG04-3398</name>
</gene>
<proteinExistence type="predicted"/>
<reference evidence="2" key="1">
    <citation type="submission" date="2020-02" db="EMBL/GenBank/DDBJ databases">
        <authorList>
            <person name="Meier V. D."/>
        </authorList>
    </citation>
    <scope>NUCLEOTIDE SEQUENCE</scope>
    <source>
        <strain evidence="2">AVDCRST_MAG04</strain>
    </source>
</reference>
<feature type="non-terminal residue" evidence="2">
    <location>
        <position position="68"/>
    </location>
</feature>
<sequence>WRRRPSRSPTMARQPELPRVRRCAGRKGSKRRANRTGPVGRPVFAGCTRRSHIGIKSWPFASCPVPAR</sequence>
<feature type="non-terminal residue" evidence="2">
    <location>
        <position position="1"/>
    </location>
</feature>
<dbReference type="AlphaFoldDB" id="A0A6J4JGE9"/>
<protein>
    <submittedName>
        <fullName evidence="2">Uncharacterized protein</fullName>
    </submittedName>
</protein>
<dbReference type="EMBL" id="CADCTL010000247">
    <property type="protein sequence ID" value="CAA9275643.1"/>
    <property type="molecule type" value="Genomic_DNA"/>
</dbReference>
<accession>A0A6J4JGE9</accession>
<feature type="compositionally biased region" description="Basic residues" evidence="1">
    <location>
        <begin position="20"/>
        <end position="34"/>
    </location>
</feature>
<feature type="region of interest" description="Disordered" evidence="1">
    <location>
        <begin position="1"/>
        <end position="42"/>
    </location>
</feature>
<name>A0A6J4JGE9_9PROT</name>
<organism evidence="2">
    <name type="scientific">uncultured Acetobacteraceae bacterium</name>
    <dbReference type="NCBI Taxonomy" id="169975"/>
    <lineage>
        <taxon>Bacteria</taxon>
        <taxon>Pseudomonadati</taxon>
        <taxon>Pseudomonadota</taxon>
        <taxon>Alphaproteobacteria</taxon>
        <taxon>Acetobacterales</taxon>
        <taxon>Acetobacteraceae</taxon>
        <taxon>environmental samples</taxon>
    </lineage>
</organism>
<evidence type="ECO:0000313" key="2">
    <source>
        <dbReference type="EMBL" id="CAA9275643.1"/>
    </source>
</evidence>
<evidence type="ECO:0000256" key="1">
    <source>
        <dbReference type="SAM" id="MobiDB-lite"/>
    </source>
</evidence>